<dbReference type="Proteomes" id="UP000297295">
    <property type="component" value="Unassembled WGS sequence"/>
</dbReference>
<organism evidence="1 2">
    <name type="scientific">Methanolobus halotolerans</name>
    <dbReference type="NCBI Taxonomy" id="2052935"/>
    <lineage>
        <taxon>Archaea</taxon>
        <taxon>Methanobacteriati</taxon>
        <taxon>Methanobacteriota</taxon>
        <taxon>Stenosarchaea group</taxon>
        <taxon>Methanomicrobia</taxon>
        <taxon>Methanosarcinales</taxon>
        <taxon>Methanosarcinaceae</taxon>
        <taxon>Methanolobus</taxon>
    </lineage>
</organism>
<evidence type="ECO:0000313" key="1">
    <source>
        <dbReference type="EMBL" id="TGC09191.1"/>
    </source>
</evidence>
<keyword evidence="2" id="KW-1185">Reference proteome</keyword>
<evidence type="ECO:0000313" key="2">
    <source>
        <dbReference type="Proteomes" id="UP000297295"/>
    </source>
</evidence>
<proteinExistence type="predicted"/>
<comment type="caution">
    <text evidence="1">The sequence shown here is derived from an EMBL/GenBank/DDBJ whole genome shotgun (WGS) entry which is preliminary data.</text>
</comment>
<dbReference type="EMBL" id="PGGK01000006">
    <property type="protein sequence ID" value="TGC09191.1"/>
    <property type="molecule type" value="Genomic_DNA"/>
</dbReference>
<dbReference type="AlphaFoldDB" id="A0A4E0Q5Q3"/>
<protein>
    <submittedName>
        <fullName evidence="1">Uncharacterized protein</fullName>
    </submittedName>
</protein>
<accession>A0A4E0Q5Q3</accession>
<reference evidence="1 2" key="1">
    <citation type="submission" date="2017-11" db="EMBL/GenBank/DDBJ databases">
        <title>Isolation and Characterization of Methanogenic Archaea from Saline Meromictic Lake at Siberia.</title>
        <authorList>
            <person name="Shen Y."/>
            <person name="Huang H.-H."/>
            <person name="Lai M.-C."/>
            <person name="Chen S.-C."/>
        </authorList>
    </citation>
    <scope>NUCLEOTIDE SEQUENCE [LARGE SCALE GENOMIC DNA]</scope>
    <source>
        <strain evidence="1 2">SY-01</strain>
    </source>
</reference>
<sequence length="61" mass="7392">MYGRAFSKSGSEQDHVETWKFRTERLGHNRRLVELSEYKTYQDCRDQKNTRHGPWNVDAYI</sequence>
<gene>
    <name evidence="1" type="ORF">CUN85_07445</name>
</gene>
<name>A0A4E0Q5Q3_9EURY</name>